<keyword evidence="15" id="KW-0106">Calcium</keyword>
<protein>
    <submittedName>
        <fullName evidence="20">A disintegrin and metalloproteinase with thrombospondin motifs 18</fullName>
    </submittedName>
</protein>
<dbReference type="GO" id="GO:0030198">
    <property type="term" value="P:extracellular matrix organization"/>
    <property type="evidence" value="ECO:0007669"/>
    <property type="project" value="InterPro"/>
</dbReference>
<dbReference type="CDD" id="cd04273">
    <property type="entry name" value="ZnMc_ADAMTS_like"/>
    <property type="match status" value="1"/>
</dbReference>
<organism evidence="20 21">
    <name type="scientific">Triplophysa tibetana</name>
    <dbReference type="NCBI Taxonomy" id="1572043"/>
    <lineage>
        <taxon>Eukaryota</taxon>
        <taxon>Metazoa</taxon>
        <taxon>Chordata</taxon>
        <taxon>Craniata</taxon>
        <taxon>Vertebrata</taxon>
        <taxon>Euteleostomi</taxon>
        <taxon>Actinopterygii</taxon>
        <taxon>Neopterygii</taxon>
        <taxon>Teleostei</taxon>
        <taxon>Ostariophysi</taxon>
        <taxon>Cypriniformes</taxon>
        <taxon>Nemacheilidae</taxon>
        <taxon>Triplophysa</taxon>
    </lineage>
</organism>
<keyword evidence="4" id="KW-0645">Protease</keyword>
<evidence type="ECO:0000256" key="13">
    <source>
        <dbReference type="ARBA" id="ARBA00023180"/>
    </source>
</evidence>
<evidence type="ECO:0000256" key="18">
    <source>
        <dbReference type="SAM" id="MobiDB-lite"/>
    </source>
</evidence>
<dbReference type="SUPFAM" id="SSF55486">
    <property type="entry name" value="Metalloproteases ('zincins'), catalytic domain"/>
    <property type="match status" value="1"/>
</dbReference>
<keyword evidence="9" id="KW-0378">Hydrolase</keyword>
<feature type="disulfide bond" evidence="16">
    <location>
        <begin position="437"/>
        <end position="444"/>
    </location>
</feature>
<keyword evidence="8" id="KW-0677">Repeat</keyword>
<evidence type="ECO:0000256" key="10">
    <source>
        <dbReference type="ARBA" id="ARBA00022833"/>
    </source>
</evidence>
<dbReference type="PANTHER" id="PTHR13723">
    <property type="entry name" value="ADAMTS A DISINTEGRIN AND METALLOPROTEASE WITH THROMBOSPONDIN MOTIFS PROTEASE"/>
    <property type="match status" value="1"/>
</dbReference>
<dbReference type="FunFam" id="2.60.120.830:FF:000001">
    <property type="entry name" value="A disintegrin and metalloproteinase with thrombospondin motifs 1"/>
    <property type="match status" value="1"/>
</dbReference>
<keyword evidence="5" id="KW-0165">Cleavage on pair of basic residues</keyword>
<comment type="cofactor">
    <cofactor evidence="15">
        <name>Zn(2+)</name>
        <dbReference type="ChEBI" id="CHEBI:29105"/>
    </cofactor>
    <text evidence="15">Binds 1 zinc ion per subunit.</text>
</comment>
<dbReference type="InterPro" id="IPR036383">
    <property type="entry name" value="TSP1_rpt_sf"/>
</dbReference>
<dbReference type="Gene3D" id="3.40.1620.60">
    <property type="match status" value="1"/>
</dbReference>
<feature type="disulfide bond" evidence="16">
    <location>
        <begin position="563"/>
        <end position="588"/>
    </location>
</feature>
<evidence type="ECO:0000256" key="2">
    <source>
        <dbReference type="ARBA" id="ARBA00022525"/>
    </source>
</evidence>
<dbReference type="Pfam" id="PF00090">
    <property type="entry name" value="TSP_1"/>
    <property type="match status" value="1"/>
</dbReference>
<feature type="binding site" evidence="15">
    <location>
        <position position="538"/>
    </location>
    <ligand>
        <name>Ca(2+)</name>
        <dbReference type="ChEBI" id="CHEBI:29108"/>
        <label>1</label>
    </ligand>
</feature>
<dbReference type="InterPro" id="IPR001590">
    <property type="entry name" value="Peptidase_M12B"/>
</dbReference>
<feature type="disulfide bond" evidence="16">
    <location>
        <begin position="647"/>
        <end position="694"/>
    </location>
</feature>
<dbReference type="SUPFAM" id="SSF82895">
    <property type="entry name" value="TSP-1 type 1 repeat"/>
    <property type="match status" value="4"/>
</dbReference>
<evidence type="ECO:0000256" key="1">
    <source>
        <dbReference type="ARBA" id="ARBA00004498"/>
    </source>
</evidence>
<dbReference type="GO" id="GO:0004222">
    <property type="term" value="F:metalloendopeptidase activity"/>
    <property type="evidence" value="ECO:0007669"/>
    <property type="project" value="InterPro"/>
</dbReference>
<dbReference type="SMART" id="SM00209">
    <property type="entry name" value="TSP1"/>
    <property type="match status" value="4"/>
</dbReference>
<dbReference type="InterPro" id="IPR000884">
    <property type="entry name" value="TSP1_rpt"/>
</dbReference>
<feature type="region of interest" description="Disordered" evidence="18">
    <location>
        <begin position="1212"/>
        <end position="1231"/>
    </location>
</feature>
<dbReference type="Pfam" id="PF01421">
    <property type="entry name" value="Reprolysin"/>
    <property type="match status" value="1"/>
</dbReference>
<reference evidence="20 21" key="1">
    <citation type="journal article" date="2019" name="Mol. Ecol. Resour.">
        <title>Chromosome-level genome assembly of Triplophysa tibetana, a fish adapted to the harsh high-altitude environment of the Tibetan Plateau.</title>
        <authorList>
            <person name="Yang X."/>
            <person name="Liu H."/>
            <person name="Ma Z."/>
            <person name="Zou Y."/>
            <person name="Zou M."/>
            <person name="Mao Y."/>
            <person name="Li X."/>
            <person name="Wang H."/>
            <person name="Chen T."/>
            <person name="Wang W."/>
            <person name="Yang R."/>
        </authorList>
    </citation>
    <scope>NUCLEOTIDE SEQUENCE [LARGE SCALE GENOMIC DNA]</scope>
    <source>
        <strain evidence="20">TTIB1903HZAU</strain>
        <tissue evidence="20">Muscle</tissue>
    </source>
</reference>
<keyword evidence="2" id="KW-0964">Secreted</keyword>
<dbReference type="AlphaFoldDB" id="A0A5A9PNX0"/>
<evidence type="ECO:0000259" key="19">
    <source>
        <dbReference type="PROSITE" id="PS50215"/>
    </source>
</evidence>
<feature type="disulfide bond" evidence="16">
    <location>
        <begin position="643"/>
        <end position="689"/>
    </location>
</feature>
<evidence type="ECO:0000256" key="15">
    <source>
        <dbReference type="PIRSR" id="PIRSR613273-2"/>
    </source>
</evidence>
<dbReference type="FunFam" id="3.40.390.10:FF:000001">
    <property type="entry name" value="A disintegrin and metalloproteinase with thrombospondin motifs 1"/>
    <property type="match status" value="1"/>
</dbReference>
<dbReference type="Gene3D" id="2.20.100.10">
    <property type="entry name" value="Thrombospondin type-1 (TSP1) repeat"/>
    <property type="match status" value="4"/>
</dbReference>
<dbReference type="GO" id="GO:0006508">
    <property type="term" value="P:proteolysis"/>
    <property type="evidence" value="ECO:0007669"/>
    <property type="project" value="UniProtKB-KW"/>
</dbReference>
<keyword evidence="6 15" id="KW-0479">Metal-binding</keyword>
<dbReference type="FunFam" id="2.20.100.10:FF:000005">
    <property type="entry name" value="ADAM metallopeptidase with thrombospondin type 1 motif 9"/>
    <property type="match status" value="1"/>
</dbReference>
<feature type="disulfide bond" evidence="16">
    <location>
        <begin position="456"/>
        <end position="535"/>
    </location>
</feature>
<dbReference type="Pfam" id="PF19236">
    <property type="entry name" value="ADAMTS_CR_3"/>
    <property type="match status" value="1"/>
</dbReference>
<dbReference type="Gene3D" id="3.40.390.10">
    <property type="entry name" value="Collagenase (Catalytic Domain)"/>
    <property type="match status" value="1"/>
</dbReference>
<feature type="disulfide bond" evidence="16">
    <location>
        <begin position="495"/>
        <end position="519"/>
    </location>
</feature>
<comment type="caution">
    <text evidence="20">The sequence shown here is derived from an EMBL/GenBank/DDBJ whole genome shotgun (WGS) entry which is preliminary data.</text>
</comment>
<keyword evidence="7" id="KW-0732">Signal</keyword>
<keyword evidence="21" id="KW-1185">Reference proteome</keyword>
<feature type="binding site" evidence="15">
    <location>
        <position position="338"/>
    </location>
    <ligand>
        <name>Ca(2+)</name>
        <dbReference type="ChEBI" id="CHEBI:29108"/>
        <label>2</label>
    </ligand>
</feature>
<feature type="binding site" evidence="15 17">
    <location>
        <position position="482"/>
    </location>
    <ligand>
        <name>Zn(2+)</name>
        <dbReference type="ChEBI" id="CHEBI:29105"/>
        <note>catalytic</note>
    </ligand>
</feature>
<dbReference type="InterPro" id="IPR024079">
    <property type="entry name" value="MetalloPept_cat_dom_sf"/>
</dbReference>
<dbReference type="Proteomes" id="UP000324632">
    <property type="component" value="Chromosome 3"/>
</dbReference>
<feature type="active site" evidence="14 17">
    <location>
        <position position="479"/>
    </location>
</feature>
<feature type="binding site" evidence="15">
    <location>
        <position position="426"/>
    </location>
    <ligand>
        <name>Ca(2+)</name>
        <dbReference type="ChEBI" id="CHEBI:29108"/>
        <label>1</label>
    </ligand>
</feature>
<comment type="subcellular location">
    <subcellularLocation>
        <location evidence="1">Secreted</location>
        <location evidence="1">Extracellular space</location>
        <location evidence="1">Extracellular matrix</location>
    </subcellularLocation>
</comment>
<dbReference type="PRINTS" id="PR01857">
    <property type="entry name" value="ADAMTSFAMILY"/>
</dbReference>
<dbReference type="GO" id="GO:0031012">
    <property type="term" value="C:extracellular matrix"/>
    <property type="evidence" value="ECO:0007669"/>
    <property type="project" value="TreeGrafter"/>
</dbReference>
<evidence type="ECO:0000256" key="4">
    <source>
        <dbReference type="ARBA" id="ARBA00022670"/>
    </source>
</evidence>
<dbReference type="PROSITE" id="PS50092">
    <property type="entry name" value="TSP1"/>
    <property type="match status" value="4"/>
</dbReference>
<keyword evidence="12 16" id="KW-1015">Disulfide bond</keyword>
<feature type="disulfide bond" evidence="16">
    <location>
        <begin position="608"/>
        <end position="619"/>
    </location>
</feature>
<dbReference type="InterPro" id="IPR010294">
    <property type="entry name" value="ADAMTS_spacer1"/>
</dbReference>
<dbReference type="InterPro" id="IPR045371">
    <property type="entry name" value="ADAMTS_CR_3"/>
</dbReference>
<dbReference type="EMBL" id="SOYY01000003">
    <property type="protein sequence ID" value="KAA0723543.1"/>
    <property type="molecule type" value="Genomic_DNA"/>
</dbReference>
<keyword evidence="20" id="KW-0401">Integrin</keyword>
<evidence type="ECO:0000256" key="5">
    <source>
        <dbReference type="ARBA" id="ARBA00022685"/>
    </source>
</evidence>
<dbReference type="InterPro" id="IPR050439">
    <property type="entry name" value="ADAMTS_ADAMTS-like"/>
</dbReference>
<dbReference type="InterPro" id="IPR041645">
    <property type="entry name" value="ADAMTS_CR_2"/>
</dbReference>
<dbReference type="PANTHER" id="PTHR13723:SF167">
    <property type="entry name" value="A DISINTEGRIN AND METALLOPROTEINASE WITH THROMBOSPONDIN MOTIFS 18"/>
    <property type="match status" value="1"/>
</dbReference>
<dbReference type="Pfam" id="PF19030">
    <property type="entry name" value="TSP1_ADAMTS"/>
    <property type="match status" value="3"/>
</dbReference>
<feature type="binding site" evidence="15">
    <location>
        <position position="338"/>
    </location>
    <ligand>
        <name>Ca(2+)</name>
        <dbReference type="ChEBI" id="CHEBI:29108"/>
        <label>1</label>
    </ligand>
</feature>
<gene>
    <name evidence="20" type="ORF">E1301_Tti003342</name>
</gene>
<dbReference type="PROSITE" id="PS50215">
    <property type="entry name" value="ADAM_MEPRO"/>
    <property type="match status" value="1"/>
</dbReference>
<evidence type="ECO:0000256" key="11">
    <source>
        <dbReference type="ARBA" id="ARBA00023049"/>
    </source>
</evidence>
<feature type="binding site" evidence="15 17">
    <location>
        <position position="488"/>
    </location>
    <ligand>
        <name>Zn(2+)</name>
        <dbReference type="ChEBI" id="CHEBI:29105"/>
        <note>catalytic</note>
    </ligand>
</feature>
<dbReference type="InterPro" id="IPR002870">
    <property type="entry name" value="Peptidase_M12B_N"/>
</dbReference>
<feature type="binding site" evidence="15">
    <location>
        <position position="538"/>
    </location>
    <ligand>
        <name>Ca(2+)</name>
        <dbReference type="ChEBI" id="CHEBI:29108"/>
        <label>2</label>
    </ligand>
</feature>
<feature type="binding site" evidence="15 17">
    <location>
        <position position="478"/>
    </location>
    <ligand>
        <name>Zn(2+)</name>
        <dbReference type="ChEBI" id="CHEBI:29105"/>
        <note>catalytic</note>
    </ligand>
</feature>
<feature type="disulfide bond" evidence="16">
    <location>
        <begin position="574"/>
        <end position="595"/>
    </location>
</feature>
<evidence type="ECO:0000256" key="17">
    <source>
        <dbReference type="PROSITE-ProRule" id="PRU00276"/>
    </source>
</evidence>
<feature type="binding site" evidence="15">
    <location>
        <position position="535"/>
    </location>
    <ligand>
        <name>Ca(2+)</name>
        <dbReference type="ChEBI" id="CHEBI:29108"/>
        <label>1</label>
    </ligand>
</feature>
<feature type="disulfide bond" evidence="16">
    <location>
        <begin position="583"/>
        <end position="614"/>
    </location>
</feature>
<keyword evidence="11" id="KW-0482">Metalloprotease</keyword>
<evidence type="ECO:0000256" key="6">
    <source>
        <dbReference type="ARBA" id="ARBA00022723"/>
    </source>
</evidence>
<evidence type="ECO:0000256" key="16">
    <source>
        <dbReference type="PIRSR" id="PIRSR613273-3"/>
    </source>
</evidence>
<keyword evidence="3" id="KW-0272">Extracellular matrix</keyword>
<dbReference type="Pfam" id="PF01562">
    <property type="entry name" value="Pep_M12B_propep"/>
    <property type="match status" value="1"/>
</dbReference>
<sequence>MLDYNKNSSSKPVPLPLCSVYTHTHALADCHRSAVRSAHSRYLYAQTDAALQFCCVHSVSSVSFSGATGVPYQDYDLVTPFEVDSLGSYISHDVSRQRRSRRSLSEAGGPVHYHVSAFGKELHLDLQPSHVLADGFTIQTLGAEGISTATLDPAVHNCLYQGSIRNQSESSVAISTCTGLLKGMTLTKRSMIILHGAMEEDFEECRWCSFFLAIKVNGAYNLKIMSIWLYDITTAPPLDISHMSSTSDQLKARSTPIKLKKPADSQQTILMRITTITVTMTTSTGISRDNTSVDAASNVYTPKPPTKDHFVMPDEFEQQSRVKRSEITSNKDEGLNVETLVVADRKMLEKHGRENLTTYVLTVMNMVSSLFKDGTIGTDINIVVVSLLLLEKDPLGLSINHHADQSLNSFCQWQSGLMGKNGKRHDHAILLTGLDICSWKNEPCDTLGFAPISGMCSKYRSCTINEDTGLGLAFTIAHESGHNFGMIHDGEGNPCRKTEGNIMSPTLAGNNGVFSWSACSRQYLKKFLGTAQASCLVDEPKQIGQYKYPEQLPGQLYDANIQCKWQFGSKAKVCSLEFVKDICKSLWCHRTGQRCETKFMPAAEGTICGPDMWCRKGQCLKFGDHGPKAVQGQWSGWLEWSDCSRTCGGGVMNRERFCNNPSANCRLSHPSPQHNGKFCQGPSRLHQLCNTKPCQANGVDFRAQQCAEYNSKPFRGWYYKWKPYTKVEEEDICKLYCIAEDFDFFFAMSSKVKDGTSCSDYKGGVCIDGICEPVGCDQVLGSKAALDACGVCKGDNSTCKFFNGQYTFQHRANEYYPVVIVPAGARSIRVQEMEISTSYLAVRSLKRGTYYLTGDWTVDWPGRFQFAGTTFSYQRSFNRPESLYAAGPTNETLFFEILLQGKNPGVSWEYTLPHPEKKHNYTWSVVRSDCSAPCAGESIPECMCVFALVSMPSTFARLYSKGQVCCFDSWTTGKWGVCSRTCGGGQQTRNIRCMRKVTYQREELAASSFCPVISLAQLQPCNTQACAPEWSTGSWSQCSKSCGRGLKKRSVFCRSTDPGARAGVVPNSMCKLHLKPKAQETCVLSRCPKNERLQWITSAWGECSASCGAGVKRRDLRCGEKDSRGGYTEFSTRRCRNLHKPQTELEQACNNLPCPEPTPQLLQPSPDKSGTSMNPGWYSSPWLQKISLVLTSSAGVIWCLSMVFAITNSTVNNAASPAPPNGSKAEDFHLP</sequence>
<comment type="caution">
    <text evidence="17">Lacks conserved residue(s) required for the propagation of feature annotation.</text>
</comment>
<evidence type="ECO:0000313" key="21">
    <source>
        <dbReference type="Proteomes" id="UP000324632"/>
    </source>
</evidence>
<dbReference type="Gene3D" id="2.60.120.830">
    <property type="match status" value="1"/>
</dbReference>
<evidence type="ECO:0000256" key="9">
    <source>
        <dbReference type="ARBA" id="ARBA00022801"/>
    </source>
</evidence>
<feature type="disulfide bond" evidence="16">
    <location>
        <begin position="658"/>
        <end position="679"/>
    </location>
</feature>
<dbReference type="Pfam" id="PF05986">
    <property type="entry name" value="ADAMTS_spacer1"/>
    <property type="match status" value="1"/>
</dbReference>
<evidence type="ECO:0000256" key="3">
    <source>
        <dbReference type="ARBA" id="ARBA00022530"/>
    </source>
</evidence>
<dbReference type="GO" id="GO:0046872">
    <property type="term" value="F:metal ion binding"/>
    <property type="evidence" value="ECO:0007669"/>
    <property type="project" value="UniProtKB-KW"/>
</dbReference>
<feature type="disulfide bond" evidence="16">
    <location>
        <begin position="411"/>
        <end position="462"/>
    </location>
</feature>
<dbReference type="InterPro" id="IPR013273">
    <property type="entry name" value="ADAMTS/ADAMTS-like"/>
</dbReference>
<keyword evidence="13" id="KW-0325">Glycoprotein</keyword>
<accession>A0A5A9PNX0</accession>
<evidence type="ECO:0000256" key="14">
    <source>
        <dbReference type="PIRSR" id="PIRSR613273-1"/>
    </source>
</evidence>
<evidence type="ECO:0000313" key="20">
    <source>
        <dbReference type="EMBL" id="KAA0723543.1"/>
    </source>
</evidence>
<evidence type="ECO:0000256" key="7">
    <source>
        <dbReference type="ARBA" id="ARBA00022729"/>
    </source>
</evidence>
<evidence type="ECO:0000256" key="12">
    <source>
        <dbReference type="ARBA" id="ARBA00023157"/>
    </source>
</evidence>
<name>A0A5A9PNX0_9TELE</name>
<evidence type="ECO:0000256" key="8">
    <source>
        <dbReference type="ARBA" id="ARBA00022737"/>
    </source>
</evidence>
<feature type="domain" description="Peptidase M12B" evidence="19">
    <location>
        <begin position="335"/>
        <end position="540"/>
    </location>
</feature>
<dbReference type="GO" id="GO:0007229">
    <property type="term" value="P:integrin-mediated signaling pathway"/>
    <property type="evidence" value="ECO:0007669"/>
    <property type="project" value="UniProtKB-KW"/>
</dbReference>
<dbReference type="Pfam" id="PF17771">
    <property type="entry name" value="ADAMTS_CR_2"/>
    <property type="match status" value="1"/>
</dbReference>
<proteinExistence type="predicted"/>
<keyword evidence="10 15" id="KW-0862">Zinc</keyword>